<dbReference type="Proteomes" id="UP000198985">
    <property type="component" value="Unassembled WGS sequence"/>
</dbReference>
<accession>A0A1H5H9W6</accession>
<feature type="region of interest" description="Disordered" evidence="1">
    <location>
        <begin position="210"/>
        <end position="232"/>
    </location>
</feature>
<evidence type="ECO:0000313" key="2">
    <source>
        <dbReference type="EMBL" id="SEE24655.1"/>
    </source>
</evidence>
<evidence type="ECO:0000256" key="1">
    <source>
        <dbReference type="SAM" id="MobiDB-lite"/>
    </source>
</evidence>
<protein>
    <submittedName>
        <fullName evidence="2">Uncharacterized protein</fullName>
    </submittedName>
</protein>
<reference evidence="2 3" key="1">
    <citation type="submission" date="2016-10" db="EMBL/GenBank/DDBJ databases">
        <authorList>
            <person name="de Groot N.N."/>
        </authorList>
    </citation>
    <scope>NUCLEOTIDE SEQUENCE [LARGE SCALE GENOMIC DNA]</scope>
    <source>
        <strain evidence="2 3">BS3662</strain>
    </source>
</reference>
<sequence>METQSPHEKKKIKTNLFQMWEPFRQSLIEENRFYLEQGKKKLLSQFDNMEQEADEAGKRWLESHSVNFDPDRHDPGDFEERAYDESVEYYRLLGEMRDQMRLSLIAGMFHEWDKTLRGWLVKEIRHWHIGENVSQRVWSASFDEIAAFLDCMGLASQNSSYLKRLSAFRYVINVYKHGDGSSLDALKANLQEFLRNVLAQYVPVDTDWLDRKRPAKTPPRNHNQSGLSKPVYQHSCRREISKFLNRG</sequence>
<proteinExistence type="predicted"/>
<dbReference type="RefSeq" id="WP_090473887.1">
    <property type="nucleotide sequence ID" value="NZ_FNTY01000002.1"/>
</dbReference>
<dbReference type="EMBL" id="FNTY01000002">
    <property type="protein sequence ID" value="SEE24655.1"/>
    <property type="molecule type" value="Genomic_DNA"/>
</dbReference>
<gene>
    <name evidence="2" type="ORF">SAMN04490194_1524</name>
</gene>
<dbReference type="AlphaFoldDB" id="A0A1H5H9W6"/>
<name>A0A1H5H9W6_9PSED</name>
<evidence type="ECO:0000313" key="3">
    <source>
        <dbReference type="Proteomes" id="UP000198985"/>
    </source>
</evidence>
<organism evidence="2 3">
    <name type="scientific">Pseudomonas migulae</name>
    <dbReference type="NCBI Taxonomy" id="78543"/>
    <lineage>
        <taxon>Bacteria</taxon>
        <taxon>Pseudomonadati</taxon>
        <taxon>Pseudomonadota</taxon>
        <taxon>Gammaproteobacteria</taxon>
        <taxon>Pseudomonadales</taxon>
        <taxon>Pseudomonadaceae</taxon>
        <taxon>Pseudomonas</taxon>
    </lineage>
</organism>